<evidence type="ECO:0000313" key="4">
    <source>
        <dbReference type="EMBL" id="ABU57455.1"/>
    </source>
</evidence>
<dbReference type="EMBL" id="CP000804">
    <property type="protein sequence ID" value="ABU57455.1"/>
    <property type="molecule type" value="Genomic_DNA"/>
</dbReference>
<dbReference type="HOGENOM" id="CLU_833881_0_0_0"/>
<dbReference type="STRING" id="383372.Rcas_1359"/>
<gene>
    <name evidence="4" type="ordered locus">Rcas_1359</name>
</gene>
<dbReference type="RefSeq" id="WP_012119884.1">
    <property type="nucleotide sequence ID" value="NC_009767.1"/>
</dbReference>
<keyword evidence="5" id="KW-1185">Reference proteome</keyword>
<dbReference type="PROSITE" id="PS50005">
    <property type="entry name" value="TPR"/>
    <property type="match status" value="1"/>
</dbReference>
<dbReference type="Proteomes" id="UP000000263">
    <property type="component" value="Chromosome"/>
</dbReference>
<keyword evidence="1" id="KW-0677">Repeat</keyword>
<evidence type="ECO:0000256" key="1">
    <source>
        <dbReference type="ARBA" id="ARBA00022737"/>
    </source>
</evidence>
<dbReference type="AlphaFoldDB" id="A7NIZ7"/>
<sequence length="333" mass="36019">MTIDTITEMPHSTPDDLAGAVAPSDDEVQPQNTVICAPLETLLAQAAESPTVAENLAYRCLRLADTPQAQAAPDATIALLMRVADICAGTLSEAHPGVGALRCSLGDLLLATRQIEAARQQYEMVLAAHRSNVFSDSAIIACALSGLGDALRAERKYTAALMCLQRALRRQSELHGAHPATAQTHTRLGALWFEQGRYTQARFHFQEALAIREATLGTRDPATAQSLHNLGVTLAALGDLRSARVCLAQALAIREDRLGRAHLATAHSLEALSRVLADLGDDESAQYCRERAAALYRAQGGDRRTRGAAEAMVERQPQQRGGARWMNRFRRNV</sequence>
<dbReference type="SUPFAM" id="SSF48452">
    <property type="entry name" value="TPR-like"/>
    <property type="match status" value="2"/>
</dbReference>
<evidence type="ECO:0000313" key="5">
    <source>
        <dbReference type="Proteomes" id="UP000000263"/>
    </source>
</evidence>
<proteinExistence type="predicted"/>
<dbReference type="KEGG" id="rca:Rcas_1359"/>
<dbReference type="SMART" id="SM00028">
    <property type="entry name" value="TPR"/>
    <property type="match status" value="4"/>
</dbReference>
<protein>
    <submittedName>
        <fullName evidence="4">Tetratricopeptide TPR_2 repeat protein</fullName>
    </submittedName>
</protein>
<accession>A7NIZ7</accession>
<dbReference type="InterPro" id="IPR019734">
    <property type="entry name" value="TPR_rpt"/>
</dbReference>
<dbReference type="PANTHER" id="PTHR45641:SF19">
    <property type="entry name" value="NEPHROCYSTIN-3"/>
    <property type="match status" value="1"/>
</dbReference>
<feature type="repeat" description="TPR" evidence="3">
    <location>
        <begin position="182"/>
        <end position="215"/>
    </location>
</feature>
<reference evidence="4 5" key="1">
    <citation type="submission" date="2007-08" db="EMBL/GenBank/DDBJ databases">
        <title>Complete sequence of Roseiflexus castenholzii DSM 13941.</title>
        <authorList>
            <consortium name="US DOE Joint Genome Institute"/>
            <person name="Copeland A."/>
            <person name="Lucas S."/>
            <person name="Lapidus A."/>
            <person name="Barry K."/>
            <person name="Glavina del Rio T."/>
            <person name="Dalin E."/>
            <person name="Tice H."/>
            <person name="Pitluck S."/>
            <person name="Thompson L.S."/>
            <person name="Brettin T."/>
            <person name="Bruce D."/>
            <person name="Detter J.C."/>
            <person name="Han C."/>
            <person name="Tapia R."/>
            <person name="Schmutz J."/>
            <person name="Larimer F."/>
            <person name="Land M."/>
            <person name="Hauser L."/>
            <person name="Kyrpides N."/>
            <person name="Mikhailova N."/>
            <person name="Bryant D.A."/>
            <person name="Hanada S."/>
            <person name="Tsukatani Y."/>
            <person name="Richardson P."/>
        </authorList>
    </citation>
    <scope>NUCLEOTIDE SEQUENCE [LARGE SCALE GENOMIC DNA]</scope>
    <source>
        <strain evidence="5">DSM 13941 / HLO8</strain>
    </source>
</reference>
<dbReference type="Pfam" id="PF13424">
    <property type="entry name" value="TPR_12"/>
    <property type="match status" value="1"/>
</dbReference>
<organism evidence="4 5">
    <name type="scientific">Roseiflexus castenholzii (strain DSM 13941 / HLO8)</name>
    <dbReference type="NCBI Taxonomy" id="383372"/>
    <lineage>
        <taxon>Bacteria</taxon>
        <taxon>Bacillati</taxon>
        <taxon>Chloroflexota</taxon>
        <taxon>Chloroflexia</taxon>
        <taxon>Chloroflexales</taxon>
        <taxon>Roseiflexineae</taxon>
        <taxon>Roseiflexaceae</taxon>
        <taxon>Roseiflexus</taxon>
    </lineage>
</organism>
<evidence type="ECO:0000256" key="3">
    <source>
        <dbReference type="PROSITE-ProRule" id="PRU00339"/>
    </source>
</evidence>
<evidence type="ECO:0000256" key="2">
    <source>
        <dbReference type="ARBA" id="ARBA00022803"/>
    </source>
</evidence>
<dbReference type="Gene3D" id="1.25.40.10">
    <property type="entry name" value="Tetratricopeptide repeat domain"/>
    <property type="match status" value="2"/>
</dbReference>
<dbReference type="PANTHER" id="PTHR45641">
    <property type="entry name" value="TETRATRICOPEPTIDE REPEAT PROTEIN (AFU_ORTHOLOGUE AFUA_6G03870)"/>
    <property type="match status" value="1"/>
</dbReference>
<dbReference type="InterPro" id="IPR011990">
    <property type="entry name" value="TPR-like_helical_dom_sf"/>
</dbReference>
<name>A7NIZ7_ROSCS</name>
<dbReference type="eggNOG" id="COG0457">
    <property type="taxonomic scope" value="Bacteria"/>
</dbReference>
<keyword evidence="2 3" id="KW-0802">TPR repeat</keyword>